<dbReference type="PRINTS" id="PR00834">
    <property type="entry name" value="PROTEASES2C"/>
</dbReference>
<dbReference type="PANTHER" id="PTHR22939">
    <property type="entry name" value="SERINE PROTEASE FAMILY S1C HTRA-RELATED"/>
    <property type="match status" value="1"/>
</dbReference>
<reference evidence="6 7" key="1">
    <citation type="submission" date="2019-02" db="EMBL/GenBank/DDBJ databases">
        <title>Deep-cultivation of Planctomycetes and their phenomic and genomic characterization uncovers novel biology.</title>
        <authorList>
            <person name="Wiegand S."/>
            <person name="Jogler M."/>
            <person name="Boedeker C."/>
            <person name="Pinto D."/>
            <person name="Vollmers J."/>
            <person name="Rivas-Marin E."/>
            <person name="Kohn T."/>
            <person name="Peeters S.H."/>
            <person name="Heuer A."/>
            <person name="Rast P."/>
            <person name="Oberbeckmann S."/>
            <person name="Bunk B."/>
            <person name="Jeske O."/>
            <person name="Meyerdierks A."/>
            <person name="Storesund J.E."/>
            <person name="Kallscheuer N."/>
            <person name="Luecker S."/>
            <person name="Lage O.M."/>
            <person name="Pohl T."/>
            <person name="Merkel B.J."/>
            <person name="Hornburger P."/>
            <person name="Mueller R.-W."/>
            <person name="Bruemmer F."/>
            <person name="Labrenz M."/>
            <person name="Spormann A.M."/>
            <person name="Op den Camp H."/>
            <person name="Overmann J."/>
            <person name="Amann R."/>
            <person name="Jetten M.S.M."/>
            <person name="Mascher T."/>
            <person name="Medema M.H."/>
            <person name="Devos D.P."/>
            <person name="Kaster A.-K."/>
            <person name="Ovreas L."/>
            <person name="Rohde M."/>
            <person name="Galperin M.Y."/>
            <person name="Jogler C."/>
        </authorList>
    </citation>
    <scope>NUCLEOTIDE SEQUENCE [LARGE SCALE GENOMIC DNA]</scope>
    <source>
        <strain evidence="6 7">I41</strain>
    </source>
</reference>
<name>A0A517U3X4_9BACT</name>
<feature type="chain" id="PRO_5022000923" evidence="4">
    <location>
        <begin position="26"/>
        <end position="349"/>
    </location>
</feature>
<dbReference type="InterPro" id="IPR009003">
    <property type="entry name" value="Peptidase_S1_PA"/>
</dbReference>
<dbReference type="Proteomes" id="UP000317909">
    <property type="component" value="Chromosome"/>
</dbReference>
<dbReference type="RefSeq" id="WP_145434990.1">
    <property type="nucleotide sequence ID" value="NZ_CP036339.1"/>
</dbReference>
<proteinExistence type="inferred from homology"/>
<dbReference type="OrthoDB" id="248175at2"/>
<feature type="signal peptide" evidence="4">
    <location>
        <begin position="1"/>
        <end position="25"/>
    </location>
</feature>
<dbReference type="PANTHER" id="PTHR22939:SF129">
    <property type="entry name" value="SERINE PROTEASE HTRA2, MITOCHONDRIAL"/>
    <property type="match status" value="1"/>
</dbReference>
<dbReference type="EC" id="3.4.21.107" evidence="6"/>
<dbReference type="InterPro" id="IPR001478">
    <property type="entry name" value="PDZ"/>
</dbReference>
<keyword evidence="4" id="KW-0732">Signal</keyword>
<protein>
    <submittedName>
        <fullName evidence="6">Periplasmic pH-dependent serine endoprotease DegQ</fullName>
        <ecNumber evidence="6">3.4.21.107</ecNumber>
    </submittedName>
</protein>
<dbReference type="GO" id="GO:0006508">
    <property type="term" value="P:proteolysis"/>
    <property type="evidence" value="ECO:0007669"/>
    <property type="project" value="UniProtKB-KW"/>
</dbReference>
<evidence type="ECO:0000313" key="6">
    <source>
        <dbReference type="EMBL" id="QDT75326.1"/>
    </source>
</evidence>
<dbReference type="Gene3D" id="2.40.10.120">
    <property type="match status" value="1"/>
</dbReference>
<evidence type="ECO:0000256" key="2">
    <source>
        <dbReference type="ARBA" id="ARBA00022670"/>
    </source>
</evidence>
<dbReference type="Gene3D" id="2.30.42.10">
    <property type="match status" value="1"/>
</dbReference>
<evidence type="ECO:0000256" key="3">
    <source>
        <dbReference type="ARBA" id="ARBA00022801"/>
    </source>
</evidence>
<evidence type="ECO:0000256" key="4">
    <source>
        <dbReference type="SAM" id="SignalP"/>
    </source>
</evidence>
<evidence type="ECO:0000259" key="5">
    <source>
        <dbReference type="PROSITE" id="PS50106"/>
    </source>
</evidence>
<feature type="domain" description="PDZ" evidence="5">
    <location>
        <begin position="251"/>
        <end position="328"/>
    </location>
</feature>
<dbReference type="PROSITE" id="PS50106">
    <property type="entry name" value="PDZ"/>
    <property type="match status" value="1"/>
</dbReference>
<dbReference type="AlphaFoldDB" id="A0A517U3X4"/>
<dbReference type="InterPro" id="IPR001940">
    <property type="entry name" value="Peptidase_S1C"/>
</dbReference>
<organism evidence="6 7">
    <name type="scientific">Lacipirellula limnantheis</name>
    <dbReference type="NCBI Taxonomy" id="2528024"/>
    <lineage>
        <taxon>Bacteria</taxon>
        <taxon>Pseudomonadati</taxon>
        <taxon>Planctomycetota</taxon>
        <taxon>Planctomycetia</taxon>
        <taxon>Pirellulales</taxon>
        <taxon>Lacipirellulaceae</taxon>
        <taxon>Lacipirellula</taxon>
    </lineage>
</organism>
<keyword evidence="7" id="KW-1185">Reference proteome</keyword>
<dbReference type="EMBL" id="CP036339">
    <property type="protein sequence ID" value="QDT75326.1"/>
    <property type="molecule type" value="Genomic_DNA"/>
</dbReference>
<keyword evidence="3 6" id="KW-0378">Hydrolase</keyword>
<evidence type="ECO:0000256" key="1">
    <source>
        <dbReference type="ARBA" id="ARBA00010541"/>
    </source>
</evidence>
<comment type="similarity">
    <text evidence="1">Belongs to the peptidase S1C family.</text>
</comment>
<sequence precursor="true">MNRLSPVRQLFSLALSCGFALPLVAQTTSPVSLEPAADTAQVLAAKAPANAAELKLIQDQLLKVIDRVMPATVAVEIRGAAGSGVIVNKEGLVLTAAHVVGRAGRKGWVELPDGRRLRGHSLGADHDADAGMMQIDDPPEDLPFVPVSTGPALAAGQWVVTIGQPGGIIADRAPPVRFGRVLFRGDGLLCTDCELVGGDSGGPLFDMKGEVVGIHSSIGPMVTHNFHVPVTSFQEGWERLLAGDVWGGHYDDGADPKPRLGVQGSAEAGNCVITAIFPGMPAERAGLKEGDVITAVDGRPINTFDELQRIVFHKESGDRLKLSVTREGKSLEIVAVLGEREEREEQDDE</sequence>
<dbReference type="Pfam" id="PF13365">
    <property type="entry name" value="Trypsin_2"/>
    <property type="match status" value="1"/>
</dbReference>
<dbReference type="KEGG" id="llh:I41_45360"/>
<dbReference type="SUPFAM" id="SSF50494">
    <property type="entry name" value="Trypsin-like serine proteases"/>
    <property type="match status" value="1"/>
</dbReference>
<dbReference type="InterPro" id="IPR036034">
    <property type="entry name" value="PDZ_sf"/>
</dbReference>
<keyword evidence="2 6" id="KW-0645">Protease</keyword>
<gene>
    <name evidence="6" type="primary">degQ_2</name>
    <name evidence="6" type="ORF">I41_45360</name>
</gene>
<dbReference type="SMART" id="SM00228">
    <property type="entry name" value="PDZ"/>
    <property type="match status" value="1"/>
</dbReference>
<evidence type="ECO:0000313" key="7">
    <source>
        <dbReference type="Proteomes" id="UP000317909"/>
    </source>
</evidence>
<dbReference type="GO" id="GO:0004252">
    <property type="term" value="F:serine-type endopeptidase activity"/>
    <property type="evidence" value="ECO:0007669"/>
    <property type="project" value="InterPro"/>
</dbReference>
<dbReference type="SUPFAM" id="SSF50156">
    <property type="entry name" value="PDZ domain-like"/>
    <property type="match status" value="1"/>
</dbReference>
<dbReference type="Pfam" id="PF13180">
    <property type="entry name" value="PDZ_2"/>
    <property type="match status" value="1"/>
</dbReference>
<accession>A0A517U3X4</accession>